<reference evidence="1 2" key="1">
    <citation type="submission" date="2015-06" db="EMBL/GenBank/DDBJ databases">
        <title>Genome sequence of Pseudoalteromonas peptidolytica.</title>
        <authorList>
            <person name="Xie B.-B."/>
            <person name="Rong J.-C."/>
            <person name="Qin Q.-L."/>
            <person name="Zhang Y.-Z."/>
        </authorList>
    </citation>
    <scope>NUCLEOTIDE SEQUENCE [LARGE SCALE GENOMIC DNA]</scope>
    <source>
        <strain evidence="1 2">F12-50-A1</strain>
    </source>
</reference>
<dbReference type="PROSITE" id="PS51257">
    <property type="entry name" value="PROKAR_LIPOPROTEIN"/>
    <property type="match status" value="1"/>
</dbReference>
<protein>
    <submittedName>
        <fullName evidence="1">Uncharacterized protein</fullName>
    </submittedName>
</protein>
<dbReference type="EMBL" id="AQHF01000020">
    <property type="protein sequence ID" value="MBE0345603.1"/>
    <property type="molecule type" value="Genomic_DNA"/>
</dbReference>
<sequence length="352" mass="40269">MKQLLPALCFAALVACTPAEITKTEHALNHAQQQRDIEAQANALKTLSGYDSATWQAVYEETQQAFALLLDAKTAYESADIVTAQIKAAQSKSINNSLQADNLLRALSTDYPLTELIDVLVKLHTQASQEKMTLHGFFNQPPSKWNIIEVNEKLSLINTHIQAIKKQIEAIPEDNRDKLAYQTVLAEARAQINLLGKQESVLLRNLQQQLSKRHAEQFVRLHHTVTEQLNNFEERVVASMIRQDQNKLIETMQHQSELLYNIDLMLKQTGSARHAEFEPFYLAYIQLLNKSKDYREYAQKGKAALTLLKRADVPNNFYQQYKTLASTPLTLSNDFLMFARSQHESKFLYRKH</sequence>
<organism evidence="1 2">
    <name type="scientific">Pseudoalteromonas peptidolytica F12-50-A1</name>
    <dbReference type="NCBI Taxonomy" id="1315280"/>
    <lineage>
        <taxon>Bacteria</taxon>
        <taxon>Pseudomonadati</taxon>
        <taxon>Pseudomonadota</taxon>
        <taxon>Gammaproteobacteria</taxon>
        <taxon>Alteromonadales</taxon>
        <taxon>Pseudoalteromonadaceae</taxon>
        <taxon>Pseudoalteromonas</taxon>
    </lineage>
</organism>
<name>A0A8I0T3Z2_9GAMM</name>
<dbReference type="AlphaFoldDB" id="A0A8I0T3Z2"/>
<dbReference type="Proteomes" id="UP000660708">
    <property type="component" value="Unassembled WGS sequence"/>
</dbReference>
<accession>A0A8I0T3Z2</accession>
<comment type="caution">
    <text evidence="1">The sequence shown here is derived from an EMBL/GenBank/DDBJ whole genome shotgun (WGS) entry which is preliminary data.</text>
</comment>
<proteinExistence type="predicted"/>
<dbReference type="RefSeq" id="WP_147389786.1">
    <property type="nucleotide sequence ID" value="NZ_AQHF01000020.1"/>
</dbReference>
<evidence type="ECO:0000313" key="2">
    <source>
        <dbReference type="Proteomes" id="UP000660708"/>
    </source>
</evidence>
<gene>
    <name evidence="1" type="ORF">PPEP_a0510</name>
</gene>
<evidence type="ECO:0000313" key="1">
    <source>
        <dbReference type="EMBL" id="MBE0345603.1"/>
    </source>
</evidence>
<keyword evidence="2" id="KW-1185">Reference proteome</keyword>